<evidence type="ECO:0000256" key="1">
    <source>
        <dbReference type="ARBA" id="ARBA00004651"/>
    </source>
</evidence>
<dbReference type="InterPro" id="IPR033479">
    <property type="entry name" value="dCache_1"/>
</dbReference>
<dbReference type="PANTHER" id="PTHR32089:SF112">
    <property type="entry name" value="LYSOZYME-LIKE PROTEIN-RELATED"/>
    <property type="match status" value="1"/>
</dbReference>
<name>A0A1H9NFY0_9BACI</name>
<dbReference type="Gene3D" id="3.30.450.20">
    <property type="entry name" value="PAS domain"/>
    <property type="match status" value="1"/>
</dbReference>
<keyword evidence="5 10" id="KW-1133">Transmembrane helix</keyword>
<feature type="domain" description="Methyl-accepting transducer" evidence="11">
    <location>
        <begin position="384"/>
        <end position="621"/>
    </location>
</feature>
<dbReference type="Gene3D" id="1.10.287.950">
    <property type="entry name" value="Methyl-accepting chemotaxis protein"/>
    <property type="match status" value="1"/>
</dbReference>
<proteinExistence type="inferred from homology"/>
<dbReference type="GO" id="GO:0005886">
    <property type="term" value="C:plasma membrane"/>
    <property type="evidence" value="ECO:0007669"/>
    <property type="project" value="UniProtKB-SubCell"/>
</dbReference>
<dbReference type="Proteomes" id="UP000199687">
    <property type="component" value="Unassembled WGS sequence"/>
</dbReference>
<dbReference type="SUPFAM" id="SSF58104">
    <property type="entry name" value="Methyl-accepting chemotaxis protein (MCP) signaling domain"/>
    <property type="match status" value="1"/>
</dbReference>
<dbReference type="InterPro" id="IPR003660">
    <property type="entry name" value="HAMP_dom"/>
</dbReference>
<comment type="similarity">
    <text evidence="8">Belongs to the methyl-accepting chemotaxis (MCP) protein family.</text>
</comment>
<sequence>MKLSLKPKNWWLIIKRQSGLIRTRLIAAFLAILIIPGSIIGYFSYDTARDEVREKIINGTESSLQLVESNTAQFINRSMMNLNTLTDVINRYSLDNEQEIVREFMDYFVSSNAELVDVTIGLEDGSFIGTPTSDESAYDPREETWYTSALESQEISISNVVQSTVDDEWVVRLSQPLANQQGVVQLAVSLSPLAESVKATKLGDTGTMAILDSAGHIATGTGFIFDAGEIGQGVNFDIRTGNASNEEVSITNVDLGMPTQLFEITESTSGWTVTGLIALSDYNVAAAPILKTVLAVLGISILLGFLLLFFTVRSITVPLKKLSKSTRNIRDGNLNEQVEIKRKDEIGLLAEDFNDMTNSLRTVVKDVKSASDLLSGSSASIKLSTEETTRAVEDVVNTIQETAETATSGVEATEETAGAVGNMADGIQSIADSVQIIVETVNKTDKDVGKGSETITNVREQMDKILEAVQESSNMIVELSALSNEAINMNSAIGDIAQQTNLLSLNASIEAARSGEHGRGFAVVANEILKLSDQSKEVAEGIDSTIMKMIHIVERATETMRGNVHNQLNQGLRISEEAASAFTNIEESTQQIVQQIQDISGVTENITEGTQLVVENINKLEKVTKMSADSAHTTSASAEEQMAAMQEIASASEQLADMANTLEDLVKRFKL</sequence>
<evidence type="ECO:0000259" key="12">
    <source>
        <dbReference type="PROSITE" id="PS50885"/>
    </source>
</evidence>
<dbReference type="Gene3D" id="6.10.340.10">
    <property type="match status" value="1"/>
</dbReference>
<dbReference type="GO" id="GO:0007165">
    <property type="term" value="P:signal transduction"/>
    <property type="evidence" value="ECO:0007669"/>
    <property type="project" value="UniProtKB-KW"/>
</dbReference>
<dbReference type="RefSeq" id="WP_089739617.1">
    <property type="nucleotide sequence ID" value="NZ_FOGL01000003.1"/>
</dbReference>
<dbReference type="CDD" id="cd18773">
    <property type="entry name" value="PDC1_HK_sensor"/>
    <property type="match status" value="1"/>
</dbReference>
<keyword evidence="4 10" id="KW-0812">Transmembrane</keyword>
<dbReference type="OrthoDB" id="9760371at2"/>
<keyword evidence="6 10" id="KW-0472">Membrane</keyword>
<dbReference type="PROSITE" id="PS50885">
    <property type="entry name" value="HAMP"/>
    <property type="match status" value="1"/>
</dbReference>
<keyword evidence="2" id="KW-1003">Cell membrane</keyword>
<feature type="transmembrane region" description="Helical" evidence="10">
    <location>
        <begin position="25"/>
        <end position="45"/>
    </location>
</feature>
<feature type="domain" description="HAMP" evidence="12">
    <location>
        <begin position="313"/>
        <end position="365"/>
    </location>
</feature>
<evidence type="ECO:0000256" key="8">
    <source>
        <dbReference type="ARBA" id="ARBA00029447"/>
    </source>
</evidence>
<evidence type="ECO:0000256" key="7">
    <source>
        <dbReference type="ARBA" id="ARBA00023224"/>
    </source>
</evidence>
<reference evidence="13 14" key="1">
    <citation type="submission" date="2016-10" db="EMBL/GenBank/DDBJ databases">
        <authorList>
            <person name="de Groot N.N."/>
        </authorList>
    </citation>
    <scope>NUCLEOTIDE SEQUENCE [LARGE SCALE GENOMIC DNA]</scope>
    <source>
        <strain evidence="13 14">CGMCC 1.7727</strain>
    </source>
</reference>
<evidence type="ECO:0000259" key="11">
    <source>
        <dbReference type="PROSITE" id="PS50111"/>
    </source>
</evidence>
<keyword evidence="14" id="KW-1185">Reference proteome</keyword>
<organism evidence="13 14">
    <name type="scientific">Gracilibacillus ureilyticus</name>
    <dbReference type="NCBI Taxonomy" id="531814"/>
    <lineage>
        <taxon>Bacteria</taxon>
        <taxon>Bacillati</taxon>
        <taxon>Bacillota</taxon>
        <taxon>Bacilli</taxon>
        <taxon>Bacillales</taxon>
        <taxon>Bacillaceae</taxon>
        <taxon>Gracilibacillus</taxon>
    </lineage>
</organism>
<keyword evidence="3" id="KW-0145">Chemotaxis</keyword>
<evidence type="ECO:0000256" key="9">
    <source>
        <dbReference type="PROSITE-ProRule" id="PRU00284"/>
    </source>
</evidence>
<protein>
    <submittedName>
        <fullName evidence="13">Methyl-accepting chemotaxis sensory transducer with TarH sensor</fullName>
    </submittedName>
</protein>
<dbReference type="InterPro" id="IPR004089">
    <property type="entry name" value="MCPsignal_dom"/>
</dbReference>
<dbReference type="GO" id="GO:0006935">
    <property type="term" value="P:chemotaxis"/>
    <property type="evidence" value="ECO:0007669"/>
    <property type="project" value="UniProtKB-KW"/>
</dbReference>
<dbReference type="PANTHER" id="PTHR32089">
    <property type="entry name" value="METHYL-ACCEPTING CHEMOTAXIS PROTEIN MCPB"/>
    <property type="match status" value="1"/>
</dbReference>
<evidence type="ECO:0000256" key="4">
    <source>
        <dbReference type="ARBA" id="ARBA00022692"/>
    </source>
</evidence>
<evidence type="ECO:0000256" key="6">
    <source>
        <dbReference type="ARBA" id="ARBA00023136"/>
    </source>
</evidence>
<accession>A0A1H9NFY0</accession>
<dbReference type="AlphaFoldDB" id="A0A1H9NFY0"/>
<gene>
    <name evidence="13" type="ORF">SAMN04487944_103114</name>
</gene>
<dbReference type="SMART" id="SM00304">
    <property type="entry name" value="HAMP"/>
    <property type="match status" value="2"/>
</dbReference>
<feature type="transmembrane region" description="Helical" evidence="10">
    <location>
        <begin position="293"/>
        <end position="312"/>
    </location>
</feature>
<dbReference type="Pfam" id="PF02743">
    <property type="entry name" value="dCache_1"/>
    <property type="match status" value="1"/>
</dbReference>
<dbReference type="PROSITE" id="PS50111">
    <property type="entry name" value="CHEMOTAXIS_TRANSDUC_2"/>
    <property type="match status" value="1"/>
</dbReference>
<evidence type="ECO:0000256" key="5">
    <source>
        <dbReference type="ARBA" id="ARBA00022989"/>
    </source>
</evidence>
<evidence type="ECO:0000313" key="13">
    <source>
        <dbReference type="EMBL" id="SER34585.1"/>
    </source>
</evidence>
<keyword evidence="7 9" id="KW-0807">Transducer</keyword>
<dbReference type="EMBL" id="FOGL01000003">
    <property type="protein sequence ID" value="SER34585.1"/>
    <property type="molecule type" value="Genomic_DNA"/>
</dbReference>
<evidence type="ECO:0000256" key="10">
    <source>
        <dbReference type="SAM" id="Phobius"/>
    </source>
</evidence>
<dbReference type="CDD" id="cd06225">
    <property type="entry name" value="HAMP"/>
    <property type="match status" value="1"/>
</dbReference>
<dbReference type="Pfam" id="PF00015">
    <property type="entry name" value="MCPsignal"/>
    <property type="match status" value="1"/>
</dbReference>
<evidence type="ECO:0000256" key="2">
    <source>
        <dbReference type="ARBA" id="ARBA00022475"/>
    </source>
</evidence>
<comment type="subcellular location">
    <subcellularLocation>
        <location evidence="1">Cell membrane</location>
        <topology evidence="1">Multi-pass membrane protein</topology>
    </subcellularLocation>
</comment>
<dbReference type="Pfam" id="PF00672">
    <property type="entry name" value="HAMP"/>
    <property type="match status" value="1"/>
</dbReference>
<evidence type="ECO:0000313" key="14">
    <source>
        <dbReference type="Proteomes" id="UP000199687"/>
    </source>
</evidence>
<dbReference type="STRING" id="531814.SAMN04487944_103114"/>
<evidence type="ECO:0000256" key="3">
    <source>
        <dbReference type="ARBA" id="ARBA00022500"/>
    </source>
</evidence>
<dbReference type="SMART" id="SM00283">
    <property type="entry name" value="MA"/>
    <property type="match status" value="1"/>
</dbReference>